<evidence type="ECO:0000256" key="6">
    <source>
        <dbReference type="ARBA" id="ARBA00022729"/>
    </source>
</evidence>
<keyword evidence="7" id="KW-0677">Repeat</keyword>
<dbReference type="GO" id="GO:0022603">
    <property type="term" value="P:regulation of anatomical structure morphogenesis"/>
    <property type="evidence" value="ECO:0007669"/>
    <property type="project" value="UniProtKB-ARBA"/>
</dbReference>
<dbReference type="GO" id="GO:0016020">
    <property type="term" value="C:membrane"/>
    <property type="evidence" value="ECO:0007669"/>
    <property type="project" value="UniProtKB-SubCell"/>
</dbReference>
<dbReference type="Pfam" id="PF07679">
    <property type="entry name" value="I-set"/>
    <property type="match status" value="2"/>
</dbReference>
<feature type="domain" description="Fibronectin type-III" evidence="20">
    <location>
        <begin position="691"/>
        <end position="788"/>
    </location>
</feature>
<dbReference type="PANTHER" id="PTHR12231">
    <property type="entry name" value="CTX-RELATED TYPE I TRANSMEMBRANE PROTEIN"/>
    <property type="match status" value="1"/>
</dbReference>
<keyword evidence="12" id="KW-1015">Disulfide bond</keyword>
<dbReference type="InterPro" id="IPR013098">
    <property type="entry name" value="Ig_I-set"/>
</dbReference>
<dbReference type="InterPro" id="IPR036179">
    <property type="entry name" value="Ig-like_dom_sf"/>
</dbReference>
<feature type="transmembrane region" description="Helical" evidence="18">
    <location>
        <begin position="917"/>
        <end position="939"/>
    </location>
</feature>
<evidence type="ECO:0000313" key="22">
    <source>
        <dbReference type="RefSeq" id="XP_032835055.1"/>
    </source>
</evidence>
<evidence type="ECO:0000256" key="13">
    <source>
        <dbReference type="ARBA" id="ARBA00023170"/>
    </source>
</evidence>
<dbReference type="Proteomes" id="UP001318040">
    <property type="component" value="Chromosome 3"/>
</dbReference>
<dbReference type="SMART" id="SM00406">
    <property type="entry name" value="IGv"/>
    <property type="match status" value="2"/>
</dbReference>
<dbReference type="KEGG" id="pmrn:116957170"/>
<keyword evidence="15" id="KW-0393">Immunoglobulin domain</keyword>
<keyword evidence="4" id="KW-0597">Phosphoprotein</keyword>
<dbReference type="PROSITE" id="PS50853">
    <property type="entry name" value="FN3"/>
    <property type="match status" value="3"/>
</dbReference>
<gene>
    <name evidence="22" type="primary">LOC116957170</name>
</gene>
<evidence type="ECO:0000256" key="5">
    <source>
        <dbReference type="ARBA" id="ARBA00022692"/>
    </source>
</evidence>
<dbReference type="CDD" id="cd05726">
    <property type="entry name" value="IgI_4_Robo"/>
    <property type="match status" value="1"/>
</dbReference>
<comment type="subcellular location">
    <subcellularLocation>
        <location evidence="1">Membrane</location>
        <topology evidence="1">Single-pass type I membrane protein</topology>
    </subcellularLocation>
</comment>
<organism evidence="21 22">
    <name type="scientific">Petromyzon marinus</name>
    <name type="common">Sea lamprey</name>
    <dbReference type="NCBI Taxonomy" id="7757"/>
    <lineage>
        <taxon>Eukaryota</taxon>
        <taxon>Metazoa</taxon>
        <taxon>Chordata</taxon>
        <taxon>Craniata</taxon>
        <taxon>Vertebrata</taxon>
        <taxon>Cyclostomata</taxon>
        <taxon>Hyperoartia</taxon>
        <taxon>Petromyzontiformes</taxon>
        <taxon>Petromyzontidae</taxon>
        <taxon>Petromyzon</taxon>
    </lineage>
</organism>
<dbReference type="InterPro" id="IPR036116">
    <property type="entry name" value="FN3_sf"/>
</dbReference>
<dbReference type="SMART" id="SM00060">
    <property type="entry name" value="FN3"/>
    <property type="match status" value="3"/>
</dbReference>
<feature type="domain" description="Ig-like" evidence="19">
    <location>
        <begin position="273"/>
        <end position="357"/>
    </location>
</feature>
<feature type="region of interest" description="Disordered" evidence="17">
    <location>
        <begin position="659"/>
        <end position="679"/>
    </location>
</feature>
<evidence type="ECO:0000256" key="4">
    <source>
        <dbReference type="ARBA" id="ARBA00022553"/>
    </source>
</evidence>
<evidence type="ECO:0000256" key="7">
    <source>
        <dbReference type="ARBA" id="ARBA00022737"/>
    </source>
</evidence>
<dbReference type="FunFam" id="2.60.40.10:FF:000053">
    <property type="entry name" value="Roundabout guidance receptor 1"/>
    <property type="match status" value="1"/>
</dbReference>
<feature type="domain" description="Ig-like" evidence="19">
    <location>
        <begin position="79"/>
        <end position="175"/>
    </location>
</feature>
<evidence type="ECO:0000256" key="9">
    <source>
        <dbReference type="ARBA" id="ARBA00022902"/>
    </source>
</evidence>
<dbReference type="InterPro" id="IPR003961">
    <property type="entry name" value="FN3_dom"/>
</dbReference>
<keyword evidence="2" id="KW-0217">Developmental protein</keyword>
<dbReference type="CDD" id="cd07693">
    <property type="entry name" value="IgC_1_Robo"/>
    <property type="match status" value="1"/>
</dbReference>
<protein>
    <submittedName>
        <fullName evidence="22">Roundabout homolog 2-like isoform X1</fullName>
    </submittedName>
</protein>
<reference evidence="22" key="1">
    <citation type="submission" date="2025-08" db="UniProtKB">
        <authorList>
            <consortium name="RefSeq"/>
        </authorList>
    </citation>
    <scope>IDENTIFICATION</scope>
    <source>
        <tissue evidence="22">Sperm</tissue>
    </source>
</reference>
<dbReference type="FunFam" id="2.60.40.10:FF:000026">
    <property type="entry name" value="roundabout homolog 2 isoform X1"/>
    <property type="match status" value="1"/>
</dbReference>
<evidence type="ECO:0000256" key="3">
    <source>
        <dbReference type="ARBA" id="ARBA00022500"/>
    </source>
</evidence>
<feature type="region of interest" description="Disordered" evidence="17">
    <location>
        <begin position="1116"/>
        <end position="1199"/>
    </location>
</feature>
<dbReference type="Pfam" id="PF00041">
    <property type="entry name" value="fn3"/>
    <property type="match status" value="2"/>
</dbReference>
<keyword evidence="6" id="KW-0732">Signal</keyword>
<evidence type="ECO:0000256" key="12">
    <source>
        <dbReference type="ARBA" id="ARBA00023157"/>
    </source>
</evidence>
<dbReference type="InterPro" id="IPR051170">
    <property type="entry name" value="Neural/epithelial_adhesion"/>
</dbReference>
<feature type="domain" description="Ig-like" evidence="19">
    <location>
        <begin position="470"/>
        <end position="550"/>
    </location>
</feature>
<evidence type="ECO:0000259" key="20">
    <source>
        <dbReference type="PROSITE" id="PS50853"/>
    </source>
</evidence>
<feature type="compositionally biased region" description="Polar residues" evidence="17">
    <location>
        <begin position="1422"/>
        <end position="1432"/>
    </location>
</feature>
<dbReference type="Gene3D" id="2.60.40.10">
    <property type="entry name" value="Immunoglobulins"/>
    <property type="match status" value="8"/>
</dbReference>
<dbReference type="FunFam" id="2.60.40.10:FF:000055">
    <property type="entry name" value="roundabout homolog 1 isoform X2"/>
    <property type="match status" value="1"/>
</dbReference>
<feature type="domain" description="Fibronectin type-III" evidence="20">
    <location>
        <begin position="793"/>
        <end position="890"/>
    </location>
</feature>
<feature type="domain" description="Fibronectin type-III" evidence="20">
    <location>
        <begin position="577"/>
        <end position="672"/>
    </location>
</feature>
<evidence type="ECO:0000256" key="11">
    <source>
        <dbReference type="ARBA" id="ARBA00023136"/>
    </source>
</evidence>
<dbReference type="FunFam" id="2.60.40.10:FF:000065">
    <property type="entry name" value="roundabout homolog 1 isoform X3"/>
    <property type="match status" value="1"/>
</dbReference>
<feature type="domain" description="Ig-like" evidence="19">
    <location>
        <begin position="181"/>
        <end position="268"/>
    </location>
</feature>
<dbReference type="SUPFAM" id="SSF49265">
    <property type="entry name" value="Fibronectin type III"/>
    <property type="match status" value="2"/>
</dbReference>
<dbReference type="SMART" id="SM00408">
    <property type="entry name" value="IGc2"/>
    <property type="match status" value="5"/>
</dbReference>
<dbReference type="InterPro" id="IPR003598">
    <property type="entry name" value="Ig_sub2"/>
</dbReference>
<evidence type="ECO:0000256" key="16">
    <source>
        <dbReference type="ARBA" id="ARBA00061206"/>
    </source>
</evidence>
<dbReference type="FunFam" id="2.60.40.10:FF:000043">
    <property type="entry name" value="roundabout homolog 2 isoform X2"/>
    <property type="match status" value="1"/>
</dbReference>
<dbReference type="Pfam" id="PF13927">
    <property type="entry name" value="Ig_3"/>
    <property type="match status" value="3"/>
</dbReference>
<evidence type="ECO:0000256" key="15">
    <source>
        <dbReference type="ARBA" id="ARBA00023319"/>
    </source>
</evidence>
<name>A0AAJ7XI03_PETMA</name>
<dbReference type="FunFam" id="2.60.40.10:FF:000058">
    <property type="entry name" value="roundabout homolog 2 isoform X3"/>
    <property type="match status" value="1"/>
</dbReference>
<comment type="similarity">
    <text evidence="16">Belongs to the immunoglobulin superfamily. ROBO family.</text>
</comment>
<evidence type="ECO:0000256" key="1">
    <source>
        <dbReference type="ARBA" id="ARBA00004479"/>
    </source>
</evidence>
<evidence type="ECO:0000256" key="10">
    <source>
        <dbReference type="ARBA" id="ARBA00022989"/>
    </source>
</evidence>
<dbReference type="PANTHER" id="PTHR12231:SF242">
    <property type="entry name" value="ROUNDABOUT HOMOLOG 2"/>
    <property type="match status" value="1"/>
</dbReference>
<dbReference type="InterPro" id="IPR007110">
    <property type="entry name" value="Ig-like_dom"/>
</dbReference>
<evidence type="ECO:0000256" key="2">
    <source>
        <dbReference type="ARBA" id="ARBA00022473"/>
    </source>
</evidence>
<keyword evidence="11 18" id="KW-0472">Membrane</keyword>
<dbReference type="GO" id="GO:0006935">
    <property type="term" value="P:chemotaxis"/>
    <property type="evidence" value="ECO:0007669"/>
    <property type="project" value="UniProtKB-KW"/>
</dbReference>
<dbReference type="GO" id="GO:0051239">
    <property type="term" value="P:regulation of multicellular organismal process"/>
    <property type="evidence" value="ECO:0007669"/>
    <property type="project" value="UniProtKB-ARBA"/>
</dbReference>
<feature type="compositionally biased region" description="Basic residues" evidence="17">
    <location>
        <begin position="1394"/>
        <end position="1403"/>
    </location>
</feature>
<keyword evidence="9" id="KW-0524">Neurogenesis</keyword>
<evidence type="ECO:0000256" key="14">
    <source>
        <dbReference type="ARBA" id="ARBA00023180"/>
    </source>
</evidence>
<evidence type="ECO:0000256" key="18">
    <source>
        <dbReference type="SAM" id="Phobius"/>
    </source>
</evidence>
<dbReference type="GO" id="GO:0007417">
    <property type="term" value="P:central nervous system development"/>
    <property type="evidence" value="ECO:0007669"/>
    <property type="project" value="UniProtKB-ARBA"/>
</dbReference>
<evidence type="ECO:0000256" key="8">
    <source>
        <dbReference type="ARBA" id="ARBA00022782"/>
    </source>
</evidence>
<feature type="compositionally biased region" description="Basic residues" evidence="17">
    <location>
        <begin position="1150"/>
        <end position="1161"/>
    </location>
</feature>
<evidence type="ECO:0000259" key="19">
    <source>
        <dbReference type="PROSITE" id="PS50835"/>
    </source>
</evidence>
<keyword evidence="10 18" id="KW-1133">Transmembrane helix</keyword>
<dbReference type="GO" id="GO:0030154">
    <property type="term" value="P:cell differentiation"/>
    <property type="evidence" value="ECO:0007669"/>
    <property type="project" value="UniProtKB-KW"/>
</dbReference>
<sequence>MRRDRSETPCFFRLNHCCTRMGRYLRGLSSGVARWSDSSPWCYSCPPAALSMGLLLVASWSCATAEPRGSRLRQEDAPPRIAEHPSDLIVSRGEPATLNCKAEGRPAPTVEWYKDGERVETDRDDPRSHRMLLPTGSLFFLRIVHGRRTKTDEGSYVCVARNYLGEAVSRNASLEVAILRDEFRQNPSDVVVAAREPAVMECLPPRGHPEPTVSWKRNGVALTDKDERVTIRGGKLMISNTQKADAGMYVCVGTNMVGERDSEPAELAVFERPTFARKPMNLVMLADSDAEFRCEVHGDPPPTVRWRKEDGDLPKGRFEIQDDYTLRVERVGGTDEGTYTCVGENRVGKAEASASLVVHVRPYAPPQFVVRPRDQIVAQGQSATFLCETTGNPPPAVFWQREGSQNLLFPNQPSQPSSRFSVSQTGHLTITDVQRSDSGYYTCQALSVAGSILAKALLEVGDALADSPPPIIRQGPANQTLAVGSVALLACQAMGMPTPSVHWLKDGSKLSLGSARLGLQSGGTLSIKDVQLMDAGLYTCVAVSPSGETTWSAFMDVQENGVPSQPQPPEPSSLAAPPSKPRVTDVTKNTVTLSWQLPEPSGPSPILYYIIEAFSQSVSTSWQTVATHVTRDAFTLRGLRPNTIYLFIVRAANAHGLSDPSPVSDPVRTQDISPTGQGVDHRQVQKELGDVVLRLHTPLILTSSTVQVTWTVDRQSQFVQGYRLMHRPVSGTQALGSWQILEVKSPTERNAVLTNLRKGLSYEIKVRPFFNEFQGADSDVKFARTPEEAPDAPPQAVTVNTMGGGNSTSISVTWDSPPAENQNGLIQEYRVWCLGNETRFHVNKTVAASVRSLVLSGLVPGVPYRVEVAAATAAGVGVHSEARAIQLEPVGGGIVSMQPGSNVSLAGQISDVVKQPAFIAGIGGACWVILMSFSVWLYCRRKKRKGLSNYAVRSFTFTPAVTFQRTQGTVMSNGRPGVLNPSDPTYPWLADSWPSTALQLGSGANNCAVSCCPHPTEAADQGFSHADASFSNMGAEGAKSSTLASDGAIYSSVDVSREAAFYSPGATPQATPYATTQIIQQNIANEISAERGAAPAGPAGFGVPSEQARFANERRGPQCMLGGAGGPSQDHGSLGSRHSTDRSSGSSGGRGKKKSKSKTKAAKAPGVNWSEFLPPPPSHLPPGCNMDQSGGLQEDGYDSDDCGPPLPVRMYLHGDGGEEGEGPSGGGRTHAVAGVGYLGSPSPGEARHPNRGGGQGTFVPIPRAPSIPHLYGGPAVTCTLPGTTLLCHSEPERLEDVDPDGEAGASEHQPLRSMEYTLAANGDHADNSVHGSANGWDAVTDMDGVCFGQNGWARGFSPDMPRSQDAGKSQSGGRQRGRPPSPVSADGGPGQRPRAGKKNKHGNSKMDDLPPPPLPPPMGTTRLMSLQQQKGLTGSDLGLASRETRGSAERLYHESDEGEGDIMPYSKPYFPSRGHVPAHSSLPGPGGKGSANGRRAETARNE</sequence>
<feature type="region of interest" description="Disordered" evidence="17">
    <location>
        <begin position="1353"/>
        <end position="1502"/>
    </location>
</feature>
<dbReference type="PROSITE" id="PS50835">
    <property type="entry name" value="IG_LIKE"/>
    <property type="match status" value="5"/>
</dbReference>
<keyword evidence="14" id="KW-0325">Glycoprotein</keyword>
<accession>A0AAJ7XI03</accession>
<keyword evidence="21" id="KW-1185">Reference proteome</keyword>
<dbReference type="RefSeq" id="XP_032835055.1">
    <property type="nucleotide sequence ID" value="XM_032979164.1"/>
</dbReference>
<keyword evidence="3" id="KW-0145">Chemotaxis</keyword>
<dbReference type="InterPro" id="IPR013106">
    <property type="entry name" value="Ig_V-set"/>
</dbReference>
<keyword evidence="5 18" id="KW-0812">Transmembrane</keyword>
<dbReference type="InterPro" id="IPR003599">
    <property type="entry name" value="Ig_sub"/>
</dbReference>
<dbReference type="InterPro" id="IPR013783">
    <property type="entry name" value="Ig-like_fold"/>
</dbReference>
<keyword evidence="13" id="KW-0675">Receptor</keyword>
<dbReference type="CDD" id="cd00063">
    <property type="entry name" value="FN3"/>
    <property type="match status" value="3"/>
</dbReference>
<evidence type="ECO:0000256" key="17">
    <source>
        <dbReference type="SAM" id="MobiDB-lite"/>
    </source>
</evidence>
<proteinExistence type="inferred from homology"/>
<dbReference type="SMART" id="SM00409">
    <property type="entry name" value="IG"/>
    <property type="match status" value="5"/>
</dbReference>
<dbReference type="FunFam" id="2.60.40.10:FF:000008">
    <property type="entry name" value="roundabout homolog 2 isoform X2"/>
    <property type="match status" value="2"/>
</dbReference>
<dbReference type="SUPFAM" id="SSF48726">
    <property type="entry name" value="Immunoglobulin"/>
    <property type="match status" value="5"/>
</dbReference>
<feature type="region of interest" description="Disordered" evidence="17">
    <location>
        <begin position="559"/>
        <end position="583"/>
    </location>
</feature>
<feature type="domain" description="Ig-like" evidence="19">
    <location>
        <begin position="366"/>
        <end position="459"/>
    </location>
</feature>
<evidence type="ECO:0000313" key="21">
    <source>
        <dbReference type="Proteomes" id="UP001318040"/>
    </source>
</evidence>
<keyword evidence="8" id="KW-0221">Differentiation</keyword>
<feature type="compositionally biased region" description="Basic and acidic residues" evidence="17">
    <location>
        <begin position="1442"/>
        <end position="1455"/>
    </location>
</feature>
<feature type="compositionally biased region" description="Pro residues" evidence="17">
    <location>
        <begin position="1409"/>
        <end position="1418"/>
    </location>
</feature>